<keyword evidence="3" id="KW-0507">mRNA processing</keyword>
<feature type="domain" description="RRM" evidence="12">
    <location>
        <begin position="11"/>
        <end position="90"/>
    </location>
</feature>
<dbReference type="PANTHER" id="PTHR10501">
    <property type="entry name" value="U1 SMALL NUCLEAR RIBONUCLEOPROTEIN A/U2 SMALL NUCLEAR RIBONUCLEOPROTEIN B"/>
    <property type="match status" value="1"/>
</dbReference>
<dbReference type="CDD" id="cd12247">
    <property type="entry name" value="RRM2_U1A_like"/>
    <property type="match status" value="1"/>
</dbReference>
<evidence type="ECO:0000313" key="14">
    <source>
        <dbReference type="Proteomes" id="UP000799441"/>
    </source>
</evidence>
<feature type="domain" description="RRM" evidence="12">
    <location>
        <begin position="182"/>
        <end position="255"/>
    </location>
</feature>
<dbReference type="PROSITE" id="PS50102">
    <property type="entry name" value="RRM"/>
    <property type="match status" value="2"/>
</dbReference>
<dbReference type="GO" id="GO:0003723">
    <property type="term" value="F:RNA binding"/>
    <property type="evidence" value="ECO:0007669"/>
    <property type="project" value="UniProtKB-UniRule"/>
</dbReference>
<evidence type="ECO:0000256" key="10">
    <source>
        <dbReference type="PROSITE-ProRule" id="PRU00176"/>
    </source>
</evidence>
<evidence type="ECO:0000256" key="7">
    <source>
        <dbReference type="ARBA" id="ARBA00023187"/>
    </source>
</evidence>
<dbReference type="Pfam" id="PF00076">
    <property type="entry name" value="RRM_1"/>
    <property type="match status" value="2"/>
</dbReference>
<keyword evidence="14" id="KW-1185">Reference proteome</keyword>
<dbReference type="CDD" id="cd12246">
    <property type="entry name" value="RRM1_U1A_like"/>
    <property type="match status" value="1"/>
</dbReference>
<dbReference type="InterPro" id="IPR012677">
    <property type="entry name" value="Nucleotide-bd_a/b_plait_sf"/>
</dbReference>
<dbReference type="SMART" id="SM00360">
    <property type="entry name" value="RRM"/>
    <property type="match status" value="2"/>
</dbReference>
<evidence type="ECO:0000256" key="9">
    <source>
        <dbReference type="ARBA" id="ARBA00023274"/>
    </source>
</evidence>
<dbReference type="FunFam" id="3.30.70.330:FF:000039">
    <property type="entry name" value="U1 small nuclear ribonucleoprotein A"/>
    <property type="match status" value="1"/>
</dbReference>
<evidence type="ECO:0000256" key="11">
    <source>
        <dbReference type="SAM" id="MobiDB-lite"/>
    </source>
</evidence>
<evidence type="ECO:0000256" key="8">
    <source>
        <dbReference type="ARBA" id="ARBA00023242"/>
    </source>
</evidence>
<dbReference type="GO" id="GO:0008380">
    <property type="term" value="P:RNA splicing"/>
    <property type="evidence" value="ECO:0007669"/>
    <property type="project" value="UniProtKB-KW"/>
</dbReference>
<organism evidence="13 14">
    <name type="scientific">Polychaeton citri CBS 116435</name>
    <dbReference type="NCBI Taxonomy" id="1314669"/>
    <lineage>
        <taxon>Eukaryota</taxon>
        <taxon>Fungi</taxon>
        <taxon>Dikarya</taxon>
        <taxon>Ascomycota</taxon>
        <taxon>Pezizomycotina</taxon>
        <taxon>Dothideomycetes</taxon>
        <taxon>Dothideomycetidae</taxon>
        <taxon>Capnodiales</taxon>
        <taxon>Capnodiaceae</taxon>
        <taxon>Polychaeton</taxon>
    </lineage>
</organism>
<dbReference type="AlphaFoldDB" id="A0A9P4QCS3"/>
<dbReference type="Gene3D" id="3.30.70.330">
    <property type="match status" value="2"/>
</dbReference>
<dbReference type="FunFam" id="3.30.70.330:FF:000029">
    <property type="entry name" value="U2 small nuclear ribonucleoprotein B"/>
    <property type="match status" value="1"/>
</dbReference>
<comment type="similarity">
    <text evidence="2">Belongs to the RRM U1 A/B'' family.</text>
</comment>
<keyword evidence="4" id="KW-0747">Spliceosome</keyword>
<dbReference type="GO" id="GO:0030532">
    <property type="term" value="C:small nuclear ribonucleoprotein complex"/>
    <property type="evidence" value="ECO:0007669"/>
    <property type="project" value="UniProtKB-ARBA"/>
</dbReference>
<keyword evidence="5" id="KW-0677">Repeat</keyword>
<accession>A0A9P4QCS3</accession>
<proteinExistence type="inferred from homology"/>
<evidence type="ECO:0000256" key="1">
    <source>
        <dbReference type="ARBA" id="ARBA00004123"/>
    </source>
</evidence>
<keyword evidence="9" id="KW-0687">Ribonucleoprotein</keyword>
<name>A0A9P4QCS3_9PEZI</name>
<dbReference type="GO" id="GO:0006397">
    <property type="term" value="P:mRNA processing"/>
    <property type="evidence" value="ECO:0007669"/>
    <property type="project" value="UniProtKB-KW"/>
</dbReference>
<protein>
    <submittedName>
        <fullName evidence="13">RNA-binding domain-containing protein</fullName>
    </submittedName>
</protein>
<evidence type="ECO:0000256" key="2">
    <source>
        <dbReference type="ARBA" id="ARBA00007243"/>
    </source>
</evidence>
<feature type="compositionally biased region" description="Low complexity" evidence="11">
    <location>
        <begin position="130"/>
        <end position="156"/>
    </location>
</feature>
<evidence type="ECO:0000256" key="3">
    <source>
        <dbReference type="ARBA" id="ARBA00022664"/>
    </source>
</evidence>
<feature type="region of interest" description="Disordered" evidence="11">
    <location>
        <begin position="130"/>
        <end position="173"/>
    </location>
</feature>
<dbReference type="InterPro" id="IPR000504">
    <property type="entry name" value="RRM_dom"/>
</dbReference>
<reference evidence="13" key="1">
    <citation type="journal article" date="2020" name="Stud. Mycol.">
        <title>101 Dothideomycetes genomes: a test case for predicting lifestyles and emergence of pathogens.</title>
        <authorList>
            <person name="Haridas S."/>
            <person name="Albert R."/>
            <person name="Binder M."/>
            <person name="Bloem J."/>
            <person name="Labutti K."/>
            <person name="Salamov A."/>
            <person name="Andreopoulos B."/>
            <person name="Baker S."/>
            <person name="Barry K."/>
            <person name="Bills G."/>
            <person name="Bluhm B."/>
            <person name="Cannon C."/>
            <person name="Castanera R."/>
            <person name="Culley D."/>
            <person name="Daum C."/>
            <person name="Ezra D."/>
            <person name="Gonzalez J."/>
            <person name="Henrissat B."/>
            <person name="Kuo A."/>
            <person name="Liang C."/>
            <person name="Lipzen A."/>
            <person name="Lutzoni F."/>
            <person name="Magnuson J."/>
            <person name="Mondo S."/>
            <person name="Nolan M."/>
            <person name="Ohm R."/>
            <person name="Pangilinan J."/>
            <person name="Park H.-J."/>
            <person name="Ramirez L."/>
            <person name="Alfaro M."/>
            <person name="Sun H."/>
            <person name="Tritt A."/>
            <person name="Yoshinaga Y."/>
            <person name="Zwiers L.-H."/>
            <person name="Turgeon B."/>
            <person name="Goodwin S."/>
            <person name="Spatafora J."/>
            <person name="Crous P."/>
            <person name="Grigoriev I."/>
        </authorList>
    </citation>
    <scope>NUCLEOTIDE SEQUENCE</scope>
    <source>
        <strain evidence="13">CBS 116435</strain>
    </source>
</reference>
<evidence type="ECO:0000259" key="12">
    <source>
        <dbReference type="PROSITE" id="PS50102"/>
    </source>
</evidence>
<dbReference type="SUPFAM" id="SSF54928">
    <property type="entry name" value="RNA-binding domain, RBD"/>
    <property type="match status" value="1"/>
</dbReference>
<evidence type="ECO:0000256" key="6">
    <source>
        <dbReference type="ARBA" id="ARBA00022884"/>
    </source>
</evidence>
<keyword evidence="8" id="KW-0539">Nucleus</keyword>
<sequence length="255" mass="27389">MADSPGTPPNATVYVKNLEEKIKIPELIAGLRPLFEEFGTIVEIIAKKNFRAKGQAFIVFDNVESAQEAIELLNGFEVFGKPMQLAFAKARSDATVKREGGDGALEEHKKRRLAIKERRQAADAAAAAKAVNLKRPAPASDPTAADAGAATDPRAPNALKPPTAGASASTSNIPDELLPPNKIIFLRDLPEDYGRDMLSTIFSRFPLFKEVRTVPGRSGIAFVEYETEGGAVAAREATNGMVLGGNAIRVTFQRT</sequence>
<gene>
    <name evidence="13" type="ORF">K431DRAFT_282508</name>
</gene>
<dbReference type="GO" id="GO:0005681">
    <property type="term" value="C:spliceosomal complex"/>
    <property type="evidence" value="ECO:0007669"/>
    <property type="project" value="UniProtKB-KW"/>
</dbReference>
<evidence type="ECO:0000313" key="13">
    <source>
        <dbReference type="EMBL" id="KAF2723815.1"/>
    </source>
</evidence>
<dbReference type="OrthoDB" id="266020at2759"/>
<keyword evidence="6 10" id="KW-0694">RNA-binding</keyword>
<evidence type="ECO:0000256" key="4">
    <source>
        <dbReference type="ARBA" id="ARBA00022728"/>
    </source>
</evidence>
<keyword evidence="7" id="KW-0508">mRNA splicing</keyword>
<dbReference type="InterPro" id="IPR035979">
    <property type="entry name" value="RBD_domain_sf"/>
</dbReference>
<evidence type="ECO:0000256" key="5">
    <source>
        <dbReference type="ARBA" id="ARBA00022737"/>
    </source>
</evidence>
<comment type="caution">
    <text evidence="13">The sequence shown here is derived from an EMBL/GenBank/DDBJ whole genome shotgun (WGS) entry which is preliminary data.</text>
</comment>
<comment type="subcellular location">
    <subcellularLocation>
        <location evidence="1">Nucleus</location>
    </subcellularLocation>
</comment>
<dbReference type="EMBL" id="MU003774">
    <property type="protein sequence ID" value="KAF2723815.1"/>
    <property type="molecule type" value="Genomic_DNA"/>
</dbReference>
<dbReference type="Proteomes" id="UP000799441">
    <property type="component" value="Unassembled WGS sequence"/>
</dbReference>